<dbReference type="GO" id="GO:0004040">
    <property type="term" value="F:amidase activity"/>
    <property type="evidence" value="ECO:0007669"/>
    <property type="project" value="InterPro"/>
</dbReference>
<dbReference type="PANTHER" id="PTHR33308">
    <property type="entry name" value="PEPTIDOGLYCAN HYDROLASE FLGJ"/>
    <property type="match status" value="1"/>
</dbReference>
<dbReference type="SMART" id="SM00047">
    <property type="entry name" value="LYZ2"/>
    <property type="match status" value="1"/>
</dbReference>
<name>A0A931AZ63_9ENTE</name>
<dbReference type="Gene3D" id="1.10.530.10">
    <property type="match status" value="1"/>
</dbReference>
<evidence type="ECO:0000313" key="10">
    <source>
        <dbReference type="Proteomes" id="UP000637757"/>
    </source>
</evidence>
<dbReference type="SUPFAM" id="SSF54001">
    <property type="entry name" value="Cysteine proteinases"/>
    <property type="match status" value="1"/>
</dbReference>
<dbReference type="InterPro" id="IPR000064">
    <property type="entry name" value="NLP_P60_dom"/>
</dbReference>
<dbReference type="PANTHER" id="PTHR33308:SF9">
    <property type="entry name" value="PEPTIDOGLYCAN HYDROLASE FLGJ"/>
    <property type="match status" value="1"/>
</dbReference>
<dbReference type="InterPro" id="IPR002901">
    <property type="entry name" value="MGlyc_endo_b_GlcNAc-like_dom"/>
</dbReference>
<comment type="similarity">
    <text evidence="2">Belongs to the glycosyl hydrolase 73 family.</text>
</comment>
<reference evidence="9" key="1">
    <citation type="submission" date="2020-09" db="EMBL/GenBank/DDBJ databases">
        <title>Genomic insights into the novelty and pathogenicity of a unique biofilm-forming Enterococcus sp. bacteria (Enterococcus lacertideformus) identified in reptiles.</title>
        <authorList>
            <person name="Agius J.E."/>
            <person name="Phalen D.N."/>
            <person name="Rose K."/>
            <person name="Eden J.-S."/>
        </authorList>
    </citation>
    <scope>NUCLEOTIDE SEQUENCE</scope>
    <source>
        <strain evidence="9">PHRS 0518</strain>
    </source>
</reference>
<proteinExistence type="inferred from homology"/>
<sequence>MKRVSKNIQLLTISFLMAPMILSTHAVLALENKEIPEQHRLAQSATVIENGTEPADQLSKVTITIDPELFERIQLKTQDGQVLTGTQDGVLTVESGTKLSYTILSNETQKLIVLAIHGGEEMDAGAQTFVVGTKNIFITILAESTPPTEDSSKPNEDEPVMDSSTNDSEGKEPESSTNSTTDSSGSTIEQDNHTGYSADNLHQSKPGNSIKPEQPNKETADQTNNSGETAFSKNTTTQSQMQVSGSIESRDVLPSENFVTKTPINEAVHTNTNMIQQAIVQEALKHLGKSYIWGAKGPNQFDCSGLAYYVYIRSTGYFIGTWTGEQQYAGTQIPISQAQPGDLFFWGSPTGVTTNVAIYLGENQFIHATQPGEKVKITSISEYPPDFAVRIGLSDRMRDGFLDSPILNNFNEELTFTQNQSTTAFLEKIAEEAREIGQKEGIYASVMLAQAILESGSGNSQLSREPNYNLFGIKGKYKGNSIIFDTFEKDKVGKNYQAKAEFRKYPSYKESLEDYTKLIKEGIAGNEVFYKPVWKSEADNYREATSYLQGHYATDKQYAQKLNNIIETYDLTQYDMASKAEHHQYLSMPLTANILSQEAILKAKNVTYYFTSSKIRSIFDLRYYFSLKKIPEQQRVTTIKANELTSVGRTILKKMFLLHLLSQK</sequence>
<feature type="compositionally biased region" description="Polar residues" evidence="6">
    <location>
        <begin position="221"/>
        <end position="247"/>
    </location>
</feature>
<dbReference type="Proteomes" id="UP000637757">
    <property type="component" value="Unassembled WGS sequence"/>
</dbReference>
<evidence type="ECO:0000256" key="2">
    <source>
        <dbReference type="ARBA" id="ARBA00010266"/>
    </source>
</evidence>
<protein>
    <submittedName>
        <fullName evidence="9">Glucosaminidase domain-containing protein</fullName>
    </submittedName>
</protein>
<feature type="signal peptide" evidence="7">
    <location>
        <begin position="1"/>
        <end position="29"/>
    </location>
</feature>
<gene>
    <name evidence="9" type="ORF">IC227_09550</name>
</gene>
<evidence type="ECO:0000256" key="3">
    <source>
        <dbReference type="ARBA" id="ARBA00022670"/>
    </source>
</evidence>
<keyword evidence="10" id="KW-1185">Reference proteome</keyword>
<evidence type="ECO:0000313" key="9">
    <source>
        <dbReference type="EMBL" id="MBF8808474.1"/>
    </source>
</evidence>
<feature type="compositionally biased region" description="Low complexity" evidence="6">
    <location>
        <begin position="175"/>
        <end position="187"/>
    </location>
</feature>
<feature type="domain" description="NlpC/P60" evidence="8">
    <location>
        <begin position="273"/>
        <end position="398"/>
    </location>
</feature>
<dbReference type="AlphaFoldDB" id="A0A931AZ63"/>
<evidence type="ECO:0000256" key="6">
    <source>
        <dbReference type="SAM" id="MobiDB-lite"/>
    </source>
</evidence>
<dbReference type="Pfam" id="PF01832">
    <property type="entry name" value="Glucosaminidase"/>
    <property type="match status" value="1"/>
</dbReference>
<evidence type="ECO:0000259" key="8">
    <source>
        <dbReference type="PROSITE" id="PS51935"/>
    </source>
</evidence>
<evidence type="ECO:0000256" key="4">
    <source>
        <dbReference type="ARBA" id="ARBA00022801"/>
    </source>
</evidence>
<keyword evidence="4" id="KW-0378">Hydrolase</keyword>
<dbReference type="InterPro" id="IPR051056">
    <property type="entry name" value="Glycosyl_Hydrolase_73"/>
</dbReference>
<feature type="region of interest" description="Disordered" evidence="6">
    <location>
        <begin position="143"/>
        <end position="250"/>
    </location>
</feature>
<dbReference type="Gene3D" id="4.10.80.30">
    <property type="entry name" value="DNA polymerase, domain 6"/>
    <property type="match status" value="1"/>
</dbReference>
<accession>A0A931AZ63</accession>
<keyword evidence="5" id="KW-0788">Thiol protease</keyword>
<feature type="chain" id="PRO_5039128736" evidence="7">
    <location>
        <begin position="30"/>
        <end position="664"/>
    </location>
</feature>
<evidence type="ECO:0000256" key="1">
    <source>
        <dbReference type="ARBA" id="ARBA00007074"/>
    </source>
</evidence>
<keyword evidence="3" id="KW-0645">Protease</keyword>
<dbReference type="EMBL" id="JADAKE010000020">
    <property type="protein sequence ID" value="MBF8808474.1"/>
    <property type="molecule type" value="Genomic_DNA"/>
</dbReference>
<comment type="similarity">
    <text evidence="1">Belongs to the peptidase C40 family.</text>
</comment>
<dbReference type="Gene3D" id="3.90.1720.10">
    <property type="entry name" value="endopeptidase domain like (from Nostoc punctiforme)"/>
    <property type="match status" value="1"/>
</dbReference>
<organism evidence="9 10">
    <name type="scientific">Enterococcus lacertideformus</name>
    <dbReference type="NCBI Taxonomy" id="2771493"/>
    <lineage>
        <taxon>Bacteria</taxon>
        <taxon>Bacillati</taxon>
        <taxon>Bacillota</taxon>
        <taxon>Bacilli</taxon>
        <taxon>Lactobacillales</taxon>
        <taxon>Enterococcaceae</taxon>
        <taxon>Enterococcus</taxon>
    </lineage>
</organism>
<feature type="compositionally biased region" description="Polar residues" evidence="6">
    <location>
        <begin position="193"/>
        <end position="207"/>
    </location>
</feature>
<dbReference type="InterPro" id="IPR038765">
    <property type="entry name" value="Papain-like_cys_pep_sf"/>
</dbReference>
<evidence type="ECO:0000256" key="7">
    <source>
        <dbReference type="SAM" id="SignalP"/>
    </source>
</evidence>
<evidence type="ECO:0000256" key="5">
    <source>
        <dbReference type="ARBA" id="ARBA00022807"/>
    </source>
</evidence>
<comment type="caution">
    <text evidence="9">The sequence shown here is derived from an EMBL/GenBank/DDBJ whole genome shotgun (WGS) entry which is preliminary data.</text>
</comment>
<dbReference type="PROSITE" id="PS51935">
    <property type="entry name" value="NLPC_P60"/>
    <property type="match status" value="1"/>
</dbReference>
<dbReference type="Pfam" id="PF00877">
    <property type="entry name" value="NLPC_P60"/>
    <property type="match status" value="1"/>
</dbReference>
<dbReference type="GO" id="GO:0008234">
    <property type="term" value="F:cysteine-type peptidase activity"/>
    <property type="evidence" value="ECO:0007669"/>
    <property type="project" value="UniProtKB-KW"/>
</dbReference>
<keyword evidence="7" id="KW-0732">Signal</keyword>
<dbReference type="GO" id="GO:0006508">
    <property type="term" value="P:proteolysis"/>
    <property type="evidence" value="ECO:0007669"/>
    <property type="project" value="UniProtKB-KW"/>
</dbReference>